<dbReference type="InterPro" id="IPR027417">
    <property type="entry name" value="P-loop_NTPase"/>
</dbReference>
<name>A0AAV5SJ89_9BILA</name>
<dbReference type="AlphaFoldDB" id="A0AAV5SJ89"/>
<dbReference type="Gene3D" id="3.40.50.300">
    <property type="entry name" value="P-loop containing nucleotide triphosphate hydrolases"/>
    <property type="match status" value="1"/>
</dbReference>
<evidence type="ECO:0000313" key="2">
    <source>
        <dbReference type="EMBL" id="GMS80154.1"/>
    </source>
</evidence>
<accession>A0AAV5SJ89</accession>
<sequence length="532" mass="61263">SETFGGSILLESINLLQQESDQVFDDLLDDSFEADESFDSELDPNESRIESLRRYHLAGAASKVEPFSNLDDRVHKNLLQNISFYDPCTTYRVPLLAQYLVPILMAEYDTLIVAPPGKSQIEALLIPIVNKIMFSLVDGRLTDKRPHAVILSSNVHERKKILDVVTLLTRDLPIASIEARSIDKLQTFFDFESEEAKVDILITSPAAFIHFTRRNKNKREGALPLYYPSLISTDKLQYLVVFEMEEVCDSGGEYSRIIVNLRREKEFTLVIQTHTLFTNRKEKKCLNFEHAERRSKLENLLSNDAAVVMIDSTICMTNLVFFSKDERDASKLDLLRGILRHHNHEEEERRKRKPQLEGTGFDTKSGSHKKFEKRVVIVVSSERQALFVHGYLKSKGLFHDQVLDETKQSHFLHLERELENRHGKWSDPMKKIRNGNVMGVITSNIHGVRIAHSVMDKIIFFDVPPNMHSLVLNCSKIVDNRRNFFLLNWTDLVEKREELQSLAQYLKDVDSVIPPILKELETIPISVKSIYT</sequence>
<evidence type="ECO:0008006" key="4">
    <source>
        <dbReference type="Google" id="ProtNLM"/>
    </source>
</evidence>
<evidence type="ECO:0000256" key="1">
    <source>
        <dbReference type="SAM" id="MobiDB-lite"/>
    </source>
</evidence>
<feature type="non-terminal residue" evidence="2">
    <location>
        <position position="1"/>
    </location>
</feature>
<dbReference type="EMBL" id="BTSX01000001">
    <property type="protein sequence ID" value="GMS80154.1"/>
    <property type="molecule type" value="Genomic_DNA"/>
</dbReference>
<keyword evidence="3" id="KW-1185">Reference proteome</keyword>
<feature type="region of interest" description="Disordered" evidence="1">
    <location>
        <begin position="343"/>
        <end position="365"/>
    </location>
</feature>
<protein>
    <recommendedName>
        <fullName evidence="4">Helicase</fullName>
    </recommendedName>
</protein>
<gene>
    <name evidence="2" type="ORF">PENTCL1PPCAC_2329</name>
</gene>
<dbReference type="Proteomes" id="UP001432027">
    <property type="component" value="Unassembled WGS sequence"/>
</dbReference>
<organism evidence="2 3">
    <name type="scientific">Pristionchus entomophagus</name>
    <dbReference type="NCBI Taxonomy" id="358040"/>
    <lineage>
        <taxon>Eukaryota</taxon>
        <taxon>Metazoa</taxon>
        <taxon>Ecdysozoa</taxon>
        <taxon>Nematoda</taxon>
        <taxon>Chromadorea</taxon>
        <taxon>Rhabditida</taxon>
        <taxon>Rhabditina</taxon>
        <taxon>Diplogasteromorpha</taxon>
        <taxon>Diplogasteroidea</taxon>
        <taxon>Neodiplogasteridae</taxon>
        <taxon>Pristionchus</taxon>
    </lineage>
</organism>
<comment type="caution">
    <text evidence="2">The sequence shown here is derived from an EMBL/GenBank/DDBJ whole genome shotgun (WGS) entry which is preliminary data.</text>
</comment>
<evidence type="ECO:0000313" key="3">
    <source>
        <dbReference type="Proteomes" id="UP001432027"/>
    </source>
</evidence>
<reference evidence="2" key="1">
    <citation type="submission" date="2023-10" db="EMBL/GenBank/DDBJ databases">
        <title>Genome assembly of Pristionchus species.</title>
        <authorList>
            <person name="Yoshida K."/>
            <person name="Sommer R.J."/>
        </authorList>
    </citation>
    <scope>NUCLEOTIDE SEQUENCE</scope>
    <source>
        <strain evidence="2">RS0144</strain>
    </source>
</reference>
<proteinExistence type="predicted"/>